<name>A0AAV0W556_9HEMI</name>
<dbReference type="Proteomes" id="UP001160148">
    <property type="component" value="Unassembled WGS sequence"/>
</dbReference>
<proteinExistence type="predicted"/>
<dbReference type="AlphaFoldDB" id="A0AAV0W556"/>
<evidence type="ECO:0000313" key="2">
    <source>
        <dbReference type="EMBL" id="CAI6350890.1"/>
    </source>
</evidence>
<protein>
    <submittedName>
        <fullName evidence="2">Uncharacterized protein</fullName>
    </submittedName>
</protein>
<evidence type="ECO:0000313" key="3">
    <source>
        <dbReference type="Proteomes" id="UP001160148"/>
    </source>
</evidence>
<organism evidence="2 3">
    <name type="scientific">Macrosiphum euphorbiae</name>
    <name type="common">potato aphid</name>
    <dbReference type="NCBI Taxonomy" id="13131"/>
    <lineage>
        <taxon>Eukaryota</taxon>
        <taxon>Metazoa</taxon>
        <taxon>Ecdysozoa</taxon>
        <taxon>Arthropoda</taxon>
        <taxon>Hexapoda</taxon>
        <taxon>Insecta</taxon>
        <taxon>Pterygota</taxon>
        <taxon>Neoptera</taxon>
        <taxon>Paraneoptera</taxon>
        <taxon>Hemiptera</taxon>
        <taxon>Sternorrhyncha</taxon>
        <taxon>Aphidomorpha</taxon>
        <taxon>Aphidoidea</taxon>
        <taxon>Aphididae</taxon>
        <taxon>Macrosiphini</taxon>
        <taxon>Macrosiphum</taxon>
    </lineage>
</organism>
<comment type="caution">
    <text evidence="2">The sequence shown here is derived from an EMBL/GenBank/DDBJ whole genome shotgun (WGS) entry which is preliminary data.</text>
</comment>
<reference evidence="2 3" key="1">
    <citation type="submission" date="2023-01" db="EMBL/GenBank/DDBJ databases">
        <authorList>
            <person name="Whitehead M."/>
        </authorList>
    </citation>
    <scope>NUCLEOTIDE SEQUENCE [LARGE SCALE GENOMIC DNA]</scope>
</reference>
<gene>
    <name evidence="2" type="ORF">MEUPH1_LOCUS7300</name>
</gene>
<keyword evidence="3" id="KW-1185">Reference proteome</keyword>
<feature type="region of interest" description="Disordered" evidence="1">
    <location>
        <begin position="1"/>
        <end position="36"/>
    </location>
</feature>
<evidence type="ECO:0000256" key="1">
    <source>
        <dbReference type="SAM" id="MobiDB-lite"/>
    </source>
</evidence>
<sequence length="86" mass="9559">MAHNHSIRNRNSGGVRSHLLRPPVMTHGGGGMSKYRIRRDGAVPLVICMSGMQSNTKNAGPDKQNARLPCLRLTNNTLRPRCKRQN</sequence>
<dbReference type="EMBL" id="CARXXK010000001">
    <property type="protein sequence ID" value="CAI6350890.1"/>
    <property type="molecule type" value="Genomic_DNA"/>
</dbReference>
<accession>A0AAV0W556</accession>